<evidence type="ECO:0000313" key="2">
    <source>
        <dbReference type="Proteomes" id="UP000018817"/>
    </source>
</evidence>
<dbReference type="EMBL" id="KI669627">
    <property type="protein sequence ID" value="ETN01396.1"/>
    <property type="molecule type" value="Genomic_DNA"/>
</dbReference>
<sequence length="125" mass="13459">MVSVRSSQPCRAGSCDCGRIYVAIARTVRTTALPLFERASMVPPIASEAVLLALPLTGRSCPTITALHESSECPHNHLDILLARLPVGFRSTESPMLISRPTLSTIYIYIYNGNGILSTKSATRG</sequence>
<dbReference type="Proteomes" id="UP000018817">
    <property type="component" value="Unassembled WGS sequence"/>
</dbReference>
<gene>
    <name evidence="1" type="ORF">PPTG_24087</name>
</gene>
<organism evidence="1 2">
    <name type="scientific">Phytophthora nicotianae (strain INRA-310)</name>
    <name type="common">Phytophthora parasitica</name>
    <dbReference type="NCBI Taxonomy" id="761204"/>
    <lineage>
        <taxon>Eukaryota</taxon>
        <taxon>Sar</taxon>
        <taxon>Stramenopiles</taxon>
        <taxon>Oomycota</taxon>
        <taxon>Peronosporomycetes</taxon>
        <taxon>Peronosporales</taxon>
        <taxon>Peronosporaceae</taxon>
        <taxon>Phytophthora</taxon>
    </lineage>
</organism>
<dbReference type="VEuPathDB" id="FungiDB:PPTG_24087"/>
<dbReference type="RefSeq" id="XP_008913316.1">
    <property type="nucleotide sequence ID" value="XM_008915068.1"/>
</dbReference>
<reference evidence="1 2" key="2">
    <citation type="submission" date="2013-11" db="EMBL/GenBank/DDBJ databases">
        <title>The Genome Sequence of Phytophthora parasitica INRA-310.</title>
        <authorList>
            <consortium name="The Broad Institute Genomics Platform"/>
            <person name="Russ C."/>
            <person name="Tyler B."/>
            <person name="Panabieres F."/>
            <person name="Shan W."/>
            <person name="Tripathy S."/>
            <person name="Grunwald N."/>
            <person name="Machado M."/>
            <person name="Johnson C.S."/>
            <person name="Arredondo F."/>
            <person name="Hong C."/>
            <person name="Coffey M."/>
            <person name="Young S.K."/>
            <person name="Zeng Q."/>
            <person name="Gargeya S."/>
            <person name="Fitzgerald M."/>
            <person name="Abouelleil A."/>
            <person name="Alvarado L."/>
            <person name="Chapman S.B."/>
            <person name="Gainer-Dewar J."/>
            <person name="Goldberg J."/>
            <person name="Griggs A."/>
            <person name="Gujja S."/>
            <person name="Hansen M."/>
            <person name="Howarth C."/>
            <person name="Imamovic A."/>
            <person name="Ireland A."/>
            <person name="Larimer J."/>
            <person name="McCowan C."/>
            <person name="Murphy C."/>
            <person name="Pearson M."/>
            <person name="Poon T.W."/>
            <person name="Priest M."/>
            <person name="Roberts A."/>
            <person name="Saif S."/>
            <person name="Shea T."/>
            <person name="Sykes S."/>
            <person name="Wortman J."/>
            <person name="Nusbaum C."/>
            <person name="Birren B."/>
        </authorList>
    </citation>
    <scope>NUCLEOTIDE SEQUENCE [LARGE SCALE GENOMIC DNA]</scope>
    <source>
        <strain evidence="1 2">INRA-310</strain>
    </source>
</reference>
<evidence type="ECO:0000313" key="1">
    <source>
        <dbReference type="EMBL" id="ETN01396.1"/>
    </source>
</evidence>
<accession>W2PLA0</accession>
<dbReference type="AlphaFoldDB" id="W2PLA0"/>
<name>W2PLA0_PHYN3</name>
<protein>
    <submittedName>
        <fullName evidence="1">Uncharacterized protein</fullName>
    </submittedName>
</protein>
<dbReference type="GeneID" id="20192686"/>
<proteinExistence type="predicted"/>
<reference evidence="2" key="1">
    <citation type="submission" date="2011-12" db="EMBL/GenBank/DDBJ databases">
        <authorList>
            <consortium name="The Broad Institute Genome Sequencing Platform"/>
            <person name="Russ C."/>
            <person name="Tyler B."/>
            <person name="Panabieres F."/>
            <person name="Shan W."/>
            <person name="Tripathy S."/>
            <person name="Grunwald N."/>
            <person name="Machado M."/>
            <person name="Young S.K."/>
            <person name="Zeng Q."/>
            <person name="Gargeya S."/>
            <person name="Fitzgerald M."/>
            <person name="Haas B."/>
            <person name="Abouelleil A."/>
            <person name="Alvarado L."/>
            <person name="Arachchi H.M."/>
            <person name="Berlin A."/>
            <person name="Chapman S.B."/>
            <person name="Gearin G."/>
            <person name="Goldberg J."/>
            <person name="Griggs A."/>
            <person name="Gujja S."/>
            <person name="Hansen M."/>
            <person name="Heiman D."/>
            <person name="Howarth C."/>
            <person name="Larimer J."/>
            <person name="Lui A."/>
            <person name="MacDonald P.J.P."/>
            <person name="McCowen C."/>
            <person name="Montmayeur A."/>
            <person name="Murphy C."/>
            <person name="Neiman D."/>
            <person name="Pearson M."/>
            <person name="Priest M."/>
            <person name="Roberts A."/>
            <person name="Saif S."/>
            <person name="Shea T."/>
            <person name="Sisk P."/>
            <person name="Stolte C."/>
            <person name="Sykes S."/>
            <person name="Wortman J."/>
            <person name="Nusbaum C."/>
            <person name="Birren B."/>
        </authorList>
    </citation>
    <scope>NUCLEOTIDE SEQUENCE [LARGE SCALE GENOMIC DNA]</scope>
    <source>
        <strain evidence="2">INRA-310</strain>
    </source>
</reference>